<proteinExistence type="predicted"/>
<evidence type="ECO:0000313" key="2">
    <source>
        <dbReference type="Proteomes" id="UP000095281"/>
    </source>
</evidence>
<reference evidence="3" key="1">
    <citation type="submission" date="2016-11" db="UniProtKB">
        <authorList>
            <consortium name="WormBaseParasite"/>
        </authorList>
    </citation>
    <scope>IDENTIFICATION</scope>
</reference>
<sequence length="60" mass="6579">MFETATDRLLCVLTPSIPVTGQLSDTCTPVQLIYNYNLVMCVLCIISYVIIGAIVLKKGE</sequence>
<organism evidence="2 3">
    <name type="scientific">Meloidogyne hapla</name>
    <name type="common">Root-knot nematode worm</name>
    <dbReference type="NCBI Taxonomy" id="6305"/>
    <lineage>
        <taxon>Eukaryota</taxon>
        <taxon>Metazoa</taxon>
        <taxon>Ecdysozoa</taxon>
        <taxon>Nematoda</taxon>
        <taxon>Chromadorea</taxon>
        <taxon>Rhabditida</taxon>
        <taxon>Tylenchina</taxon>
        <taxon>Tylenchomorpha</taxon>
        <taxon>Tylenchoidea</taxon>
        <taxon>Meloidogynidae</taxon>
        <taxon>Meloidogyninae</taxon>
        <taxon>Meloidogyne</taxon>
    </lineage>
</organism>
<evidence type="ECO:0000256" key="1">
    <source>
        <dbReference type="SAM" id="Phobius"/>
    </source>
</evidence>
<dbReference type="Proteomes" id="UP000095281">
    <property type="component" value="Unplaced"/>
</dbReference>
<accession>A0A1I8BRV4</accession>
<protein>
    <submittedName>
        <fullName evidence="3">Neur_chan_memb domain-containing protein</fullName>
    </submittedName>
</protein>
<evidence type="ECO:0000313" key="3">
    <source>
        <dbReference type="WBParaSite" id="MhA1_Contig499.frz3.gene4"/>
    </source>
</evidence>
<name>A0A1I8BRV4_MELHA</name>
<keyword evidence="2" id="KW-1185">Reference proteome</keyword>
<keyword evidence="1" id="KW-1133">Transmembrane helix</keyword>
<keyword evidence="1" id="KW-0472">Membrane</keyword>
<dbReference type="AlphaFoldDB" id="A0A1I8BRV4"/>
<feature type="transmembrane region" description="Helical" evidence="1">
    <location>
        <begin position="33"/>
        <end position="56"/>
    </location>
</feature>
<keyword evidence="1" id="KW-0812">Transmembrane</keyword>
<dbReference type="WBParaSite" id="MhA1_Contig499.frz3.gene4">
    <property type="protein sequence ID" value="MhA1_Contig499.frz3.gene4"/>
    <property type="gene ID" value="MhA1_Contig499.frz3.gene4"/>
</dbReference>